<evidence type="ECO:0000313" key="1">
    <source>
        <dbReference type="EMBL" id="CAG8829698.1"/>
    </source>
</evidence>
<gene>
    <name evidence="1" type="ORF">CPELLU_LOCUS20526</name>
</gene>
<dbReference type="Proteomes" id="UP000789759">
    <property type="component" value="Unassembled WGS sequence"/>
</dbReference>
<feature type="non-terminal residue" evidence="1">
    <location>
        <position position="65"/>
    </location>
</feature>
<name>A0A9N9KHQ9_9GLOM</name>
<proteinExistence type="predicted"/>
<reference evidence="1" key="1">
    <citation type="submission" date="2021-06" db="EMBL/GenBank/DDBJ databases">
        <authorList>
            <person name="Kallberg Y."/>
            <person name="Tangrot J."/>
            <person name="Rosling A."/>
        </authorList>
    </citation>
    <scope>NUCLEOTIDE SEQUENCE</scope>
    <source>
        <strain evidence="1">FL966</strain>
    </source>
</reference>
<evidence type="ECO:0000313" key="2">
    <source>
        <dbReference type="Proteomes" id="UP000789759"/>
    </source>
</evidence>
<dbReference type="AlphaFoldDB" id="A0A9N9KHQ9"/>
<dbReference type="EMBL" id="CAJVQA010062651">
    <property type="protein sequence ID" value="CAG8829698.1"/>
    <property type="molecule type" value="Genomic_DNA"/>
</dbReference>
<protein>
    <submittedName>
        <fullName evidence="1">1902_t:CDS:1</fullName>
    </submittedName>
</protein>
<organism evidence="1 2">
    <name type="scientific">Cetraspora pellucida</name>
    <dbReference type="NCBI Taxonomy" id="1433469"/>
    <lineage>
        <taxon>Eukaryota</taxon>
        <taxon>Fungi</taxon>
        <taxon>Fungi incertae sedis</taxon>
        <taxon>Mucoromycota</taxon>
        <taxon>Glomeromycotina</taxon>
        <taxon>Glomeromycetes</taxon>
        <taxon>Diversisporales</taxon>
        <taxon>Gigasporaceae</taxon>
        <taxon>Cetraspora</taxon>
    </lineage>
</organism>
<keyword evidence="2" id="KW-1185">Reference proteome</keyword>
<comment type="caution">
    <text evidence="1">The sequence shown here is derived from an EMBL/GenBank/DDBJ whole genome shotgun (WGS) entry which is preliminary data.</text>
</comment>
<sequence>IKIVNQKLIVAKTMFKQSLQSQTSLYENEDFLESNSNIYNNNTSVSTELKLQQKKARKGGLNFDK</sequence>
<feature type="non-terminal residue" evidence="1">
    <location>
        <position position="1"/>
    </location>
</feature>
<accession>A0A9N9KHQ9</accession>